<evidence type="ECO:0000313" key="9">
    <source>
        <dbReference type="EMBL" id="RUO30145.1"/>
    </source>
</evidence>
<evidence type="ECO:0000256" key="1">
    <source>
        <dbReference type="ARBA" id="ARBA00004990"/>
    </source>
</evidence>
<dbReference type="GO" id="GO:0005829">
    <property type="term" value="C:cytosol"/>
    <property type="evidence" value="ECO:0007669"/>
    <property type="project" value="TreeGrafter"/>
</dbReference>
<keyword evidence="3 8" id="KW-0436">Ligase</keyword>
<comment type="caution">
    <text evidence="9">The sequence shown here is derived from an EMBL/GenBank/DDBJ whole genome shotgun (WGS) entry which is preliminary data.</text>
</comment>
<feature type="binding site" evidence="8">
    <location>
        <position position="155"/>
    </location>
    <ligand>
        <name>(R)-pantoate</name>
        <dbReference type="ChEBI" id="CHEBI:15980"/>
    </ligand>
</feature>
<evidence type="ECO:0000256" key="5">
    <source>
        <dbReference type="ARBA" id="ARBA00022741"/>
    </source>
</evidence>
<comment type="miscellaneous">
    <text evidence="8">The reaction proceeds by a bi uni uni bi ping pong mechanism.</text>
</comment>
<feature type="binding site" evidence="8">
    <location>
        <begin position="149"/>
        <end position="152"/>
    </location>
    <ligand>
        <name>ATP</name>
        <dbReference type="ChEBI" id="CHEBI:30616"/>
    </ligand>
</feature>
<protein>
    <recommendedName>
        <fullName evidence="8">Pantothenate synthetase</fullName>
        <shortName evidence="8">PS</shortName>
        <ecNumber evidence="8">6.3.2.1</ecNumber>
    </recommendedName>
    <alternativeName>
        <fullName evidence="8">Pantoate--beta-alanine ligase</fullName>
    </alternativeName>
    <alternativeName>
        <fullName evidence="8">Pantoate-activating enzyme</fullName>
    </alternativeName>
</protein>
<dbReference type="Gene3D" id="3.30.1300.10">
    <property type="entry name" value="Pantoate-beta-alanine ligase, C-terminal domain"/>
    <property type="match status" value="1"/>
</dbReference>
<dbReference type="FunFam" id="3.30.1300.10:FF:000001">
    <property type="entry name" value="Pantothenate synthetase"/>
    <property type="match status" value="1"/>
</dbReference>
<name>A0A432WCD5_9GAMM</name>
<dbReference type="EC" id="6.3.2.1" evidence="8"/>
<comment type="catalytic activity">
    <reaction evidence="7 8">
        <text>(R)-pantoate + beta-alanine + ATP = (R)-pantothenate + AMP + diphosphate + H(+)</text>
        <dbReference type="Rhea" id="RHEA:10912"/>
        <dbReference type="ChEBI" id="CHEBI:15378"/>
        <dbReference type="ChEBI" id="CHEBI:15980"/>
        <dbReference type="ChEBI" id="CHEBI:29032"/>
        <dbReference type="ChEBI" id="CHEBI:30616"/>
        <dbReference type="ChEBI" id="CHEBI:33019"/>
        <dbReference type="ChEBI" id="CHEBI:57966"/>
        <dbReference type="ChEBI" id="CHEBI:456215"/>
        <dbReference type="EC" id="6.3.2.1"/>
    </reaction>
</comment>
<evidence type="ECO:0000256" key="3">
    <source>
        <dbReference type="ARBA" id="ARBA00022598"/>
    </source>
</evidence>
<comment type="subunit">
    <text evidence="8">Homodimer.</text>
</comment>
<evidence type="ECO:0000256" key="2">
    <source>
        <dbReference type="ARBA" id="ARBA00009256"/>
    </source>
</evidence>
<keyword evidence="6 8" id="KW-0067">ATP-binding</keyword>
<dbReference type="InterPro" id="IPR014729">
    <property type="entry name" value="Rossmann-like_a/b/a_fold"/>
</dbReference>
<feature type="binding site" evidence="8">
    <location>
        <position position="61"/>
    </location>
    <ligand>
        <name>(R)-pantoate</name>
        <dbReference type="ChEBI" id="CHEBI:15980"/>
    </ligand>
</feature>
<dbReference type="PANTHER" id="PTHR21299:SF1">
    <property type="entry name" value="PANTOATE--BETA-ALANINE LIGASE"/>
    <property type="match status" value="1"/>
</dbReference>
<comment type="caution">
    <text evidence="8">Lacks conserved residue(s) required for the propagation of feature annotation.</text>
</comment>
<dbReference type="PANTHER" id="PTHR21299">
    <property type="entry name" value="CYTIDYLATE KINASE/PANTOATE-BETA-ALANINE LIGASE"/>
    <property type="match status" value="1"/>
</dbReference>
<dbReference type="SUPFAM" id="SSF52374">
    <property type="entry name" value="Nucleotidylyl transferase"/>
    <property type="match status" value="1"/>
</dbReference>
<gene>
    <name evidence="8" type="primary">panC</name>
    <name evidence="9" type="ORF">CWE11_09300</name>
</gene>
<dbReference type="Pfam" id="PF02569">
    <property type="entry name" value="Pantoate_ligase"/>
    <property type="match status" value="1"/>
</dbReference>
<keyword evidence="4 8" id="KW-0566">Pantothenate biosynthesis</keyword>
<dbReference type="Proteomes" id="UP000288405">
    <property type="component" value="Unassembled WGS sequence"/>
</dbReference>
<dbReference type="FunFam" id="3.40.50.620:FF:000013">
    <property type="entry name" value="Pantothenate synthetase"/>
    <property type="match status" value="1"/>
</dbReference>
<dbReference type="UniPathway" id="UPA00028">
    <property type="reaction ID" value="UER00005"/>
</dbReference>
<proteinExistence type="inferred from homology"/>
<evidence type="ECO:0000256" key="6">
    <source>
        <dbReference type="ARBA" id="ARBA00022840"/>
    </source>
</evidence>
<dbReference type="CDD" id="cd00560">
    <property type="entry name" value="PanC"/>
    <property type="match status" value="1"/>
</dbReference>
<comment type="subcellular location">
    <subcellularLocation>
        <location evidence="8">Cytoplasm</location>
    </subcellularLocation>
</comment>
<comment type="function">
    <text evidence="8">Catalyzes the condensation of pantoate with beta-alanine in an ATP-dependent reaction via a pantoyl-adenylate intermediate.</text>
</comment>
<feature type="binding site" evidence="8">
    <location>
        <position position="61"/>
    </location>
    <ligand>
        <name>beta-alanine</name>
        <dbReference type="ChEBI" id="CHEBI:57966"/>
    </ligand>
</feature>
<evidence type="ECO:0000256" key="4">
    <source>
        <dbReference type="ARBA" id="ARBA00022655"/>
    </source>
</evidence>
<organism evidence="9 10">
    <name type="scientific">Aliidiomarina sanyensis</name>
    <dbReference type="NCBI Taxonomy" id="1249555"/>
    <lineage>
        <taxon>Bacteria</taxon>
        <taxon>Pseudomonadati</taxon>
        <taxon>Pseudomonadota</taxon>
        <taxon>Gammaproteobacteria</taxon>
        <taxon>Alteromonadales</taxon>
        <taxon>Idiomarinaceae</taxon>
        <taxon>Aliidiomarina</taxon>
    </lineage>
</organism>
<dbReference type="RefSeq" id="WP_126777340.1">
    <property type="nucleotide sequence ID" value="NZ_PIPM01000010.1"/>
</dbReference>
<dbReference type="GO" id="GO:0004592">
    <property type="term" value="F:pantoate-beta-alanine ligase activity"/>
    <property type="evidence" value="ECO:0007669"/>
    <property type="project" value="UniProtKB-UniRule"/>
</dbReference>
<dbReference type="InterPro" id="IPR003721">
    <property type="entry name" value="Pantoate_ligase"/>
</dbReference>
<reference evidence="9 10" key="1">
    <citation type="journal article" date="2011" name="Front. Microbiol.">
        <title>Genomic signatures of strain selection and enhancement in Bacillus atrophaeus var. globigii, a historical biowarfare simulant.</title>
        <authorList>
            <person name="Gibbons H.S."/>
            <person name="Broomall S.M."/>
            <person name="McNew L.A."/>
            <person name="Daligault H."/>
            <person name="Chapman C."/>
            <person name="Bruce D."/>
            <person name="Karavis M."/>
            <person name="Krepps M."/>
            <person name="McGregor P.A."/>
            <person name="Hong C."/>
            <person name="Park K.H."/>
            <person name="Akmal A."/>
            <person name="Feldman A."/>
            <person name="Lin J.S."/>
            <person name="Chang W.E."/>
            <person name="Higgs B.W."/>
            <person name="Demirev P."/>
            <person name="Lindquist J."/>
            <person name="Liem A."/>
            <person name="Fochler E."/>
            <person name="Read T.D."/>
            <person name="Tapia R."/>
            <person name="Johnson S."/>
            <person name="Bishop-Lilly K.A."/>
            <person name="Detter C."/>
            <person name="Han C."/>
            <person name="Sozhamannan S."/>
            <person name="Rosenzweig C.N."/>
            <person name="Skowronski E.W."/>
        </authorList>
    </citation>
    <scope>NUCLEOTIDE SEQUENCE [LARGE SCALE GENOMIC DNA]</scope>
    <source>
        <strain evidence="9 10">GYP-17</strain>
    </source>
</reference>
<dbReference type="NCBIfam" id="TIGR00125">
    <property type="entry name" value="cyt_tran_rel"/>
    <property type="match status" value="1"/>
</dbReference>
<evidence type="ECO:0000313" key="10">
    <source>
        <dbReference type="Proteomes" id="UP000288405"/>
    </source>
</evidence>
<accession>A0A432WCD5</accession>
<comment type="pathway">
    <text evidence="1 8">Cofactor biosynthesis; (R)-pantothenate biosynthesis; (R)-pantothenate from (R)-pantoate and beta-alanine: step 1/1.</text>
</comment>
<evidence type="ECO:0000256" key="8">
    <source>
        <dbReference type="HAMAP-Rule" id="MF_00158"/>
    </source>
</evidence>
<dbReference type="OrthoDB" id="9773087at2"/>
<feature type="active site" description="Proton donor" evidence="8">
    <location>
        <position position="37"/>
    </location>
</feature>
<dbReference type="Gene3D" id="3.40.50.620">
    <property type="entry name" value="HUPs"/>
    <property type="match status" value="1"/>
</dbReference>
<dbReference type="GO" id="GO:0005524">
    <property type="term" value="F:ATP binding"/>
    <property type="evidence" value="ECO:0007669"/>
    <property type="project" value="UniProtKB-KW"/>
</dbReference>
<keyword evidence="10" id="KW-1185">Reference proteome</keyword>
<sequence>MQHLETLEALRNLRQRYRQLGESVAFVPTMGNLHEGHLRLVDHAKTLADRVIVSIFVNPMQFGQNEDLDAYPRTLAADCEALQARGVDGVFTPTSALVYPKGLAAQTFVEVPEISQILCGAARPGHFRGVATIVCKLFNMVQPEHAVFGKKDYQQLKVIRLMTEDLSLPIAIHGVDTERAHDGLALSSRNGYLSAEERAQAIQIYQVMQALAAGVQAGQAIAELEVRGQQALVDAGFKPDYVAIRRQADLQPAEASDEALVILVAAYLGKTRLIDNLEVWR</sequence>
<dbReference type="HAMAP" id="MF_00158">
    <property type="entry name" value="PanC"/>
    <property type="match status" value="1"/>
</dbReference>
<dbReference type="AlphaFoldDB" id="A0A432WCD5"/>
<dbReference type="InterPro" id="IPR004821">
    <property type="entry name" value="Cyt_trans-like"/>
</dbReference>
<dbReference type="EMBL" id="PIPM01000010">
    <property type="protein sequence ID" value="RUO30145.1"/>
    <property type="molecule type" value="Genomic_DNA"/>
</dbReference>
<keyword evidence="5 8" id="KW-0547">Nucleotide-binding</keyword>
<feature type="binding site" evidence="8">
    <location>
        <begin position="186"/>
        <end position="189"/>
    </location>
    <ligand>
        <name>ATP</name>
        <dbReference type="ChEBI" id="CHEBI:30616"/>
    </ligand>
</feature>
<dbReference type="GO" id="GO:0015940">
    <property type="term" value="P:pantothenate biosynthetic process"/>
    <property type="evidence" value="ECO:0007669"/>
    <property type="project" value="UniProtKB-UniRule"/>
</dbReference>
<keyword evidence="8" id="KW-0963">Cytoplasm</keyword>
<feature type="binding site" evidence="8">
    <location>
        <begin position="30"/>
        <end position="37"/>
    </location>
    <ligand>
        <name>ATP</name>
        <dbReference type="ChEBI" id="CHEBI:30616"/>
    </ligand>
</feature>
<evidence type="ECO:0000256" key="7">
    <source>
        <dbReference type="ARBA" id="ARBA00048258"/>
    </source>
</evidence>
<dbReference type="InterPro" id="IPR042176">
    <property type="entry name" value="Pantoate_ligase_C"/>
</dbReference>
<dbReference type="NCBIfam" id="TIGR00018">
    <property type="entry name" value="panC"/>
    <property type="match status" value="1"/>
</dbReference>
<comment type="similarity">
    <text evidence="2 8">Belongs to the pantothenate synthetase family.</text>
</comment>